<dbReference type="Proteomes" id="UP000288716">
    <property type="component" value="Unassembled WGS sequence"/>
</dbReference>
<dbReference type="InterPro" id="IPR001356">
    <property type="entry name" value="HD"/>
</dbReference>
<evidence type="ECO:0000313" key="5">
    <source>
        <dbReference type="EMBL" id="RWS19508.1"/>
    </source>
</evidence>
<accession>A0A443RWJ0</accession>
<dbReference type="STRING" id="299467.A0A443RWJ0"/>
<dbReference type="Pfam" id="PF00046">
    <property type="entry name" value="Homeodomain"/>
    <property type="match status" value="1"/>
</dbReference>
<evidence type="ECO:0000313" key="6">
    <source>
        <dbReference type="Proteomes" id="UP000288716"/>
    </source>
</evidence>
<evidence type="ECO:0000256" key="1">
    <source>
        <dbReference type="ARBA" id="ARBA00004123"/>
    </source>
</evidence>
<protein>
    <submittedName>
        <fullName evidence="5">Segmentation protein paired-like protein</fullName>
    </submittedName>
</protein>
<gene>
    <name evidence="5" type="ORF">B4U80_14419</name>
</gene>
<dbReference type="Gene3D" id="1.10.10.60">
    <property type="entry name" value="Homeodomain-like"/>
    <property type="match status" value="1"/>
</dbReference>
<feature type="non-terminal residue" evidence="5">
    <location>
        <position position="1"/>
    </location>
</feature>
<dbReference type="EMBL" id="NCKV01025456">
    <property type="protein sequence ID" value="RWS19508.1"/>
    <property type="molecule type" value="Genomic_DNA"/>
</dbReference>
<reference evidence="5 6" key="1">
    <citation type="journal article" date="2018" name="Gigascience">
        <title>Genomes of trombidid mites reveal novel predicted allergens and laterally-transferred genes associated with secondary metabolism.</title>
        <authorList>
            <person name="Dong X."/>
            <person name="Chaisiri K."/>
            <person name="Xia D."/>
            <person name="Armstrong S.D."/>
            <person name="Fang Y."/>
            <person name="Donnelly M.J."/>
            <person name="Kadowaki T."/>
            <person name="McGarry J.W."/>
            <person name="Darby A.C."/>
            <person name="Makepeace B.L."/>
        </authorList>
    </citation>
    <scope>NUCLEOTIDE SEQUENCE [LARGE SCALE GENOMIC DNA]</scope>
    <source>
        <strain evidence="5">UoL-UT</strain>
    </source>
</reference>
<evidence type="ECO:0000259" key="4">
    <source>
        <dbReference type="Pfam" id="PF00046"/>
    </source>
</evidence>
<feature type="compositionally biased region" description="Basic and acidic residues" evidence="3">
    <location>
        <begin position="1"/>
        <end position="17"/>
    </location>
</feature>
<evidence type="ECO:0000256" key="2">
    <source>
        <dbReference type="RuleBase" id="RU000682"/>
    </source>
</evidence>
<comment type="caution">
    <text evidence="5">The sequence shown here is derived from an EMBL/GenBank/DDBJ whole genome shotgun (WGS) entry which is preliminary data.</text>
</comment>
<feature type="domain" description="Homeobox" evidence="4">
    <location>
        <begin position="21"/>
        <end position="63"/>
    </location>
</feature>
<dbReference type="OrthoDB" id="6159439at2759"/>
<evidence type="ECO:0000256" key="3">
    <source>
        <dbReference type="SAM" id="MobiDB-lite"/>
    </source>
</evidence>
<dbReference type="GO" id="GO:0003677">
    <property type="term" value="F:DNA binding"/>
    <property type="evidence" value="ECO:0007669"/>
    <property type="project" value="UniProtKB-KW"/>
</dbReference>
<dbReference type="AlphaFoldDB" id="A0A443RWJ0"/>
<name>A0A443RWJ0_9ACAR</name>
<keyword evidence="2" id="KW-0238">DNA-binding</keyword>
<dbReference type="GO" id="GO:0005634">
    <property type="term" value="C:nucleus"/>
    <property type="evidence" value="ECO:0007669"/>
    <property type="project" value="UniProtKB-SubCell"/>
</dbReference>
<feature type="region of interest" description="Disordered" evidence="3">
    <location>
        <begin position="1"/>
        <end position="25"/>
    </location>
</feature>
<sequence length="73" mass="8516">SSVEDGPKEAGEPTQERRKAKMRHKFTDHDLEILNGSFEQNPYPDYIMKEELASKIHCQVSVIHMIQETQQIF</sequence>
<keyword evidence="2" id="KW-0371">Homeobox</keyword>
<proteinExistence type="predicted"/>
<keyword evidence="2" id="KW-0539">Nucleus</keyword>
<keyword evidence="6" id="KW-1185">Reference proteome</keyword>
<dbReference type="CDD" id="cd00086">
    <property type="entry name" value="homeodomain"/>
    <property type="match status" value="1"/>
</dbReference>
<dbReference type="InterPro" id="IPR009057">
    <property type="entry name" value="Homeodomain-like_sf"/>
</dbReference>
<dbReference type="SUPFAM" id="SSF46689">
    <property type="entry name" value="Homeodomain-like"/>
    <property type="match status" value="1"/>
</dbReference>
<dbReference type="VEuPathDB" id="VectorBase:LDEU012532"/>
<comment type="subcellular location">
    <subcellularLocation>
        <location evidence="1 2">Nucleus</location>
    </subcellularLocation>
</comment>
<organism evidence="5 6">
    <name type="scientific">Leptotrombidium deliense</name>
    <dbReference type="NCBI Taxonomy" id="299467"/>
    <lineage>
        <taxon>Eukaryota</taxon>
        <taxon>Metazoa</taxon>
        <taxon>Ecdysozoa</taxon>
        <taxon>Arthropoda</taxon>
        <taxon>Chelicerata</taxon>
        <taxon>Arachnida</taxon>
        <taxon>Acari</taxon>
        <taxon>Acariformes</taxon>
        <taxon>Trombidiformes</taxon>
        <taxon>Prostigmata</taxon>
        <taxon>Anystina</taxon>
        <taxon>Parasitengona</taxon>
        <taxon>Trombiculoidea</taxon>
        <taxon>Trombiculidae</taxon>
        <taxon>Leptotrombidium</taxon>
    </lineage>
</organism>